<accession>A0AA42CX04</accession>
<proteinExistence type="predicted"/>
<comment type="caution">
    <text evidence="2">The sequence shown here is derived from an EMBL/GenBank/DDBJ whole genome shotgun (WGS) entry which is preliminary data.</text>
</comment>
<dbReference type="EMBL" id="JAPIVE010000001">
    <property type="protein sequence ID" value="MCX2523298.1"/>
    <property type="molecule type" value="Genomic_DNA"/>
</dbReference>
<protein>
    <submittedName>
        <fullName evidence="2">Uncharacterized protein</fullName>
    </submittedName>
</protein>
<sequence>MRNLLTIVLSGALLAATATHAVASTATRAQEGMLNASTTGENVEVLKQGWSDTRMATQGHPNQFLIHVSQPQTIVLSSSHFAGDHGDSYRLSAKVFNEQRELVATAINSDGGNFKLSQPLAAGDYLVQVNGQTLHNENHTDASYQLHLDRL</sequence>
<reference evidence="2" key="1">
    <citation type="submission" date="2022-11" db="EMBL/GenBank/DDBJ databases">
        <title>Larsenimonas rhizosphaerae sp. nov., isolated from a tidal mudflat.</title>
        <authorList>
            <person name="Lee S.D."/>
            <person name="Kim I.S."/>
        </authorList>
    </citation>
    <scope>NUCLEOTIDE SEQUENCE</scope>
    <source>
        <strain evidence="2">GH2-1</strain>
    </source>
</reference>
<evidence type="ECO:0000313" key="2">
    <source>
        <dbReference type="EMBL" id="MCX2523298.1"/>
    </source>
</evidence>
<feature type="signal peptide" evidence="1">
    <location>
        <begin position="1"/>
        <end position="23"/>
    </location>
</feature>
<organism evidence="2 3">
    <name type="scientific">Larsenimonas rhizosphaerae</name>
    <dbReference type="NCBI Taxonomy" id="2944682"/>
    <lineage>
        <taxon>Bacteria</taxon>
        <taxon>Pseudomonadati</taxon>
        <taxon>Pseudomonadota</taxon>
        <taxon>Gammaproteobacteria</taxon>
        <taxon>Oceanospirillales</taxon>
        <taxon>Halomonadaceae</taxon>
        <taxon>Larsenimonas</taxon>
    </lineage>
</organism>
<name>A0AA42CX04_9GAMM</name>
<gene>
    <name evidence="2" type="ORF">OQ287_03510</name>
</gene>
<dbReference type="Proteomes" id="UP001165678">
    <property type="component" value="Unassembled WGS sequence"/>
</dbReference>
<evidence type="ECO:0000256" key="1">
    <source>
        <dbReference type="SAM" id="SignalP"/>
    </source>
</evidence>
<dbReference type="AlphaFoldDB" id="A0AA42CX04"/>
<evidence type="ECO:0000313" key="3">
    <source>
        <dbReference type="Proteomes" id="UP001165678"/>
    </source>
</evidence>
<keyword evidence="1" id="KW-0732">Signal</keyword>
<keyword evidence="3" id="KW-1185">Reference proteome</keyword>
<feature type="chain" id="PRO_5041417480" evidence="1">
    <location>
        <begin position="24"/>
        <end position="151"/>
    </location>
</feature>
<dbReference type="RefSeq" id="WP_250936626.1">
    <property type="nucleotide sequence ID" value="NZ_JAMLJK010000001.1"/>
</dbReference>